<evidence type="ECO:0000313" key="2">
    <source>
        <dbReference type="Proteomes" id="UP001529510"/>
    </source>
</evidence>
<organism evidence="1 2">
    <name type="scientific">Cirrhinus mrigala</name>
    <name type="common">Mrigala</name>
    <dbReference type="NCBI Taxonomy" id="683832"/>
    <lineage>
        <taxon>Eukaryota</taxon>
        <taxon>Metazoa</taxon>
        <taxon>Chordata</taxon>
        <taxon>Craniata</taxon>
        <taxon>Vertebrata</taxon>
        <taxon>Euteleostomi</taxon>
        <taxon>Actinopterygii</taxon>
        <taxon>Neopterygii</taxon>
        <taxon>Teleostei</taxon>
        <taxon>Ostariophysi</taxon>
        <taxon>Cypriniformes</taxon>
        <taxon>Cyprinidae</taxon>
        <taxon>Labeoninae</taxon>
        <taxon>Labeonini</taxon>
        <taxon>Cirrhinus</taxon>
    </lineage>
</organism>
<sequence length="51" mass="5497">SGGVVAVERVFADMWAGLAGSFSFMCILSVRDPLQRPAEGNPTLQQHCHLP</sequence>
<proteinExistence type="predicted"/>
<protein>
    <recommendedName>
        <fullName evidence="3">Solute carrier family 45 member 2</fullName>
    </recommendedName>
</protein>
<reference evidence="1 2" key="1">
    <citation type="submission" date="2024-05" db="EMBL/GenBank/DDBJ databases">
        <title>Genome sequencing and assembly of Indian major carp, Cirrhinus mrigala (Hamilton, 1822).</title>
        <authorList>
            <person name="Mohindra V."/>
            <person name="Chowdhury L.M."/>
            <person name="Lal K."/>
            <person name="Jena J.K."/>
        </authorList>
    </citation>
    <scope>NUCLEOTIDE SEQUENCE [LARGE SCALE GENOMIC DNA]</scope>
    <source>
        <strain evidence="1">CM1030</strain>
        <tissue evidence="1">Blood</tissue>
    </source>
</reference>
<keyword evidence="2" id="KW-1185">Reference proteome</keyword>
<evidence type="ECO:0008006" key="3">
    <source>
        <dbReference type="Google" id="ProtNLM"/>
    </source>
</evidence>
<comment type="caution">
    <text evidence="1">The sequence shown here is derived from an EMBL/GenBank/DDBJ whole genome shotgun (WGS) entry which is preliminary data.</text>
</comment>
<feature type="non-terminal residue" evidence="1">
    <location>
        <position position="1"/>
    </location>
</feature>
<dbReference type="Proteomes" id="UP001529510">
    <property type="component" value="Unassembled WGS sequence"/>
</dbReference>
<name>A0ABD0NWJ1_CIRMR</name>
<evidence type="ECO:0000313" key="1">
    <source>
        <dbReference type="EMBL" id="KAL0166217.1"/>
    </source>
</evidence>
<dbReference type="EMBL" id="JAMKFB020000019">
    <property type="protein sequence ID" value="KAL0166217.1"/>
    <property type="molecule type" value="Genomic_DNA"/>
</dbReference>
<accession>A0ABD0NWJ1</accession>
<feature type="non-terminal residue" evidence="1">
    <location>
        <position position="51"/>
    </location>
</feature>
<dbReference type="AlphaFoldDB" id="A0ABD0NWJ1"/>
<gene>
    <name evidence="1" type="ORF">M9458_038061</name>
</gene>